<gene>
    <name evidence="8" type="ORF">EIP91_006764</name>
</gene>
<keyword evidence="2" id="KW-0285">Flavoprotein</keyword>
<protein>
    <recommendedName>
        <fullName evidence="7">FAD-binding domain-containing protein</fullName>
    </recommendedName>
</protein>
<dbReference type="InterPro" id="IPR050816">
    <property type="entry name" value="Flavin-dep_Halogenase_NPB"/>
</dbReference>
<dbReference type="OrthoDB" id="3340390at2759"/>
<feature type="domain" description="FAD-binding" evidence="7">
    <location>
        <begin position="14"/>
        <end position="174"/>
    </location>
</feature>
<dbReference type="Gene3D" id="3.50.50.60">
    <property type="entry name" value="FAD/NAD(P)-binding domain"/>
    <property type="match status" value="2"/>
</dbReference>
<feature type="region of interest" description="Disordered" evidence="6">
    <location>
        <begin position="481"/>
        <end position="500"/>
    </location>
</feature>
<evidence type="ECO:0000256" key="3">
    <source>
        <dbReference type="ARBA" id="ARBA00022827"/>
    </source>
</evidence>
<dbReference type="AlphaFoldDB" id="A0A4V2MVL0"/>
<evidence type="ECO:0000256" key="5">
    <source>
        <dbReference type="ARBA" id="ARBA00049364"/>
    </source>
</evidence>
<feature type="compositionally biased region" description="Basic and acidic residues" evidence="6">
    <location>
        <begin position="759"/>
        <end position="770"/>
    </location>
</feature>
<dbReference type="InterPro" id="IPR036188">
    <property type="entry name" value="FAD/NAD-bd_sf"/>
</dbReference>
<evidence type="ECO:0000256" key="2">
    <source>
        <dbReference type="ARBA" id="ARBA00022630"/>
    </source>
</evidence>
<feature type="compositionally biased region" description="Basic and acidic residues" evidence="6">
    <location>
        <begin position="662"/>
        <end position="672"/>
    </location>
</feature>
<reference evidence="8 9" key="1">
    <citation type="submission" date="2018-11" db="EMBL/GenBank/DDBJ databases">
        <title>Genome assembly of Steccherinum ochraceum LE-BIN_3174, the white-rot fungus of the Steccherinaceae family (The Residual Polyporoid clade, Polyporales, Basidiomycota).</title>
        <authorList>
            <person name="Fedorova T.V."/>
            <person name="Glazunova O.A."/>
            <person name="Landesman E.O."/>
            <person name="Moiseenko K.V."/>
            <person name="Psurtseva N.V."/>
            <person name="Savinova O.S."/>
            <person name="Shakhova N.V."/>
            <person name="Tyazhelova T.V."/>
            <person name="Vasina D.V."/>
        </authorList>
    </citation>
    <scope>NUCLEOTIDE SEQUENCE [LARGE SCALE GENOMIC DNA]</scope>
    <source>
        <strain evidence="8 9">LE-BIN_3174</strain>
    </source>
</reference>
<evidence type="ECO:0000259" key="7">
    <source>
        <dbReference type="Pfam" id="PF01494"/>
    </source>
</evidence>
<dbReference type="PANTHER" id="PTHR43747">
    <property type="entry name" value="FAD-BINDING PROTEIN"/>
    <property type="match status" value="1"/>
</dbReference>
<feature type="compositionally biased region" description="Basic and acidic residues" evidence="6">
    <location>
        <begin position="365"/>
        <end position="374"/>
    </location>
</feature>
<dbReference type="InterPro" id="IPR002938">
    <property type="entry name" value="FAD-bd"/>
</dbReference>
<dbReference type="Pfam" id="PF01494">
    <property type="entry name" value="FAD_binding_3"/>
    <property type="match status" value="1"/>
</dbReference>
<evidence type="ECO:0000313" key="8">
    <source>
        <dbReference type="EMBL" id="TCD62537.1"/>
    </source>
</evidence>
<keyword evidence="4" id="KW-0560">Oxidoreductase</keyword>
<feature type="region of interest" description="Disordered" evidence="6">
    <location>
        <begin position="365"/>
        <end position="446"/>
    </location>
</feature>
<dbReference type="GO" id="GO:0044550">
    <property type="term" value="P:secondary metabolite biosynthetic process"/>
    <property type="evidence" value="ECO:0007669"/>
    <property type="project" value="UniProtKB-ARBA"/>
</dbReference>
<accession>A0A4V2MVL0</accession>
<dbReference type="Proteomes" id="UP000292702">
    <property type="component" value="Unassembled WGS sequence"/>
</dbReference>
<keyword evidence="9" id="KW-1185">Reference proteome</keyword>
<evidence type="ECO:0000256" key="6">
    <source>
        <dbReference type="SAM" id="MobiDB-lite"/>
    </source>
</evidence>
<evidence type="ECO:0000256" key="1">
    <source>
        <dbReference type="ARBA" id="ARBA00005706"/>
    </source>
</evidence>
<dbReference type="EMBL" id="RWJN01000363">
    <property type="protein sequence ID" value="TCD62537.1"/>
    <property type="molecule type" value="Genomic_DNA"/>
</dbReference>
<feature type="compositionally biased region" description="Low complexity" evidence="6">
    <location>
        <begin position="408"/>
        <end position="431"/>
    </location>
</feature>
<sequence>MSVPDRPTLPPQHAQVLIIGGGPGGSIAASALAREGLDVVVLEMAQFPRYHIGESLIPSARHFLRFVGAEEKVINHGFLRKPGSAIKLNQYMQEGYTDFTALGEINSVWNVKRSEFDHLLLNHAEECGAAVFQQCRVLSLNFAQDEAGGDRAETHPSEQSSEQGRPVSATYMMASGEKGEISFDFLVDASGRAGVMSTKYLKNRHYNSSLKNVAVWGYWRGCGIYGTGSPRENAPFFEALSDESGWAWFIPLTNGLTSVGIVMDQKQMGMRSRACSSAASSTQGGSTPLQTRPGTFPLTGLHTPNSNSRRPRAYTSTTGSYQGPSSSPTPVLRSSMRSRASSVSVAGSSFMLPTTHELETEIVKERSSFPEDSLRIPGEFPPPILTSSPSDPAAYPSPPLTPLSMTFSASTSTSRSSSTPTSPVSASAPRAFSRLRSPSVTGEELPPRKASALAERYLSFLHLAPGVVELIGDGELVKVDEGGEEESVEEGGAHDTPTARSASDYSYSASVYAGNGYRIVGDAGAFIDPFFSSGIHLAMTGAISAAASICASIRGDCTEVEAARWFLVVVLSAYKQIRAQSTKVLMDIDDDNYDKAFINLRPVIQGSSEMGAKLSEDEVQRALDFCINLFNPTTPEQYDLVREKLSKIQLNEPASSDPPLGARDKDKDKDAECESGAVPGSLSLNSWMDVRAPIVSPSNLARMLRTRLRSLSGAGSASGSPPPSPSTGSFAGGIPPPLPPPATASLSRESSGSPTPLERVAEAEEGEQSKSKPRSNGGGGSTAEDTEMKMVLDKVNARRVIHADHMEGLNSLEQEDLEGFVVRLVRGRLGLVRT</sequence>
<proteinExistence type="inferred from homology"/>
<evidence type="ECO:0000313" key="9">
    <source>
        <dbReference type="Proteomes" id="UP000292702"/>
    </source>
</evidence>
<keyword evidence="3" id="KW-0274">FAD</keyword>
<organism evidence="8 9">
    <name type="scientific">Steccherinum ochraceum</name>
    <dbReference type="NCBI Taxonomy" id="92696"/>
    <lineage>
        <taxon>Eukaryota</taxon>
        <taxon>Fungi</taxon>
        <taxon>Dikarya</taxon>
        <taxon>Basidiomycota</taxon>
        <taxon>Agaricomycotina</taxon>
        <taxon>Agaricomycetes</taxon>
        <taxon>Polyporales</taxon>
        <taxon>Steccherinaceae</taxon>
        <taxon>Steccherinum</taxon>
    </lineage>
</organism>
<feature type="region of interest" description="Disordered" evidence="6">
    <location>
        <begin position="272"/>
        <end position="346"/>
    </location>
</feature>
<evidence type="ECO:0000256" key="4">
    <source>
        <dbReference type="ARBA" id="ARBA00023002"/>
    </source>
</evidence>
<dbReference type="GO" id="GO:0071949">
    <property type="term" value="F:FAD binding"/>
    <property type="evidence" value="ECO:0007669"/>
    <property type="project" value="InterPro"/>
</dbReference>
<dbReference type="GO" id="GO:0140907">
    <property type="term" value="F:flavin-dependent halogenase activity"/>
    <property type="evidence" value="ECO:0007669"/>
    <property type="project" value="UniProtKB-ARBA"/>
</dbReference>
<feature type="compositionally biased region" description="Low complexity" evidence="6">
    <location>
        <begin position="272"/>
        <end position="287"/>
    </location>
</feature>
<comment type="similarity">
    <text evidence="1">Belongs to the flavin-dependent halogenase family.</text>
</comment>
<feature type="compositionally biased region" description="Polar residues" evidence="6">
    <location>
        <begin position="302"/>
        <end position="329"/>
    </location>
</feature>
<name>A0A4V2MVL0_9APHY</name>
<comment type="caution">
    <text evidence="8">The sequence shown here is derived from an EMBL/GenBank/DDBJ whole genome shotgun (WGS) entry which is preliminary data.</text>
</comment>
<comment type="catalytic activity">
    <reaction evidence="5">
        <text>melleolide F + FADH2 + chloride + O2 = 6'-chloromelleolide F + FAD + 2 H2O + H(+)</text>
        <dbReference type="Rhea" id="RHEA:67160"/>
        <dbReference type="ChEBI" id="CHEBI:15377"/>
        <dbReference type="ChEBI" id="CHEBI:15378"/>
        <dbReference type="ChEBI" id="CHEBI:15379"/>
        <dbReference type="ChEBI" id="CHEBI:17996"/>
        <dbReference type="ChEBI" id="CHEBI:57692"/>
        <dbReference type="ChEBI" id="CHEBI:58307"/>
        <dbReference type="ChEBI" id="CHEBI:167712"/>
        <dbReference type="ChEBI" id="CHEBI:167713"/>
    </reaction>
    <physiologicalReaction direction="left-to-right" evidence="5">
        <dbReference type="Rhea" id="RHEA:67161"/>
    </physiologicalReaction>
</comment>
<feature type="compositionally biased region" description="Low complexity" evidence="6">
    <location>
        <begin position="333"/>
        <end position="346"/>
    </location>
</feature>
<feature type="compositionally biased region" description="Polar residues" evidence="6">
    <location>
        <begin position="744"/>
        <end position="754"/>
    </location>
</feature>
<feature type="region of interest" description="Disordered" evidence="6">
    <location>
        <begin position="711"/>
        <end position="788"/>
    </location>
</feature>
<dbReference type="SUPFAM" id="SSF51905">
    <property type="entry name" value="FAD/NAD(P)-binding domain"/>
    <property type="match status" value="1"/>
</dbReference>
<feature type="region of interest" description="Disordered" evidence="6">
    <location>
        <begin position="649"/>
        <end position="682"/>
    </location>
</feature>
<dbReference type="PANTHER" id="PTHR43747:SF5">
    <property type="entry name" value="FAD-BINDING DOMAIN-CONTAINING PROTEIN"/>
    <property type="match status" value="1"/>
</dbReference>